<reference evidence="13 14" key="1">
    <citation type="submission" date="2023-07" db="EMBL/GenBank/DDBJ databases">
        <title>Genomic Encyclopedia of Type Strains, Phase IV (KMG-IV): sequencing the most valuable type-strain genomes for metagenomic binning, comparative biology and taxonomic classification.</title>
        <authorList>
            <person name="Goeker M."/>
        </authorList>
    </citation>
    <scope>NUCLEOTIDE SEQUENCE [LARGE SCALE GENOMIC DNA]</scope>
    <source>
        <strain evidence="13 14">DSM 100301</strain>
    </source>
</reference>
<dbReference type="Pfam" id="PF00654">
    <property type="entry name" value="Voltage_CLC"/>
    <property type="match status" value="1"/>
</dbReference>
<keyword evidence="4 11" id="KW-1133">Transmembrane helix</keyword>
<keyword evidence="8" id="KW-0868">Chloride</keyword>
<dbReference type="PROSITE" id="PS51371">
    <property type="entry name" value="CBS"/>
    <property type="match status" value="1"/>
</dbReference>
<evidence type="ECO:0000313" key="13">
    <source>
        <dbReference type="EMBL" id="MDQ0453770.1"/>
    </source>
</evidence>
<keyword evidence="3 11" id="KW-0812">Transmembrane</keyword>
<evidence type="ECO:0000256" key="5">
    <source>
        <dbReference type="ARBA" id="ARBA00023065"/>
    </source>
</evidence>
<proteinExistence type="predicted"/>
<evidence type="ECO:0000259" key="12">
    <source>
        <dbReference type="PROSITE" id="PS51371"/>
    </source>
</evidence>
<feature type="transmembrane region" description="Helical" evidence="11">
    <location>
        <begin position="246"/>
        <end position="266"/>
    </location>
</feature>
<gene>
    <name evidence="13" type="ORF">QO005_000085</name>
</gene>
<feature type="transmembrane region" description="Helical" evidence="11">
    <location>
        <begin position="203"/>
        <end position="226"/>
    </location>
</feature>
<evidence type="ECO:0000256" key="2">
    <source>
        <dbReference type="ARBA" id="ARBA00022448"/>
    </source>
</evidence>
<feature type="transmembrane region" description="Helical" evidence="11">
    <location>
        <begin position="318"/>
        <end position="339"/>
    </location>
</feature>
<dbReference type="PRINTS" id="PR00762">
    <property type="entry name" value="CLCHANNEL"/>
</dbReference>
<dbReference type="InterPro" id="IPR001807">
    <property type="entry name" value="ClC"/>
</dbReference>
<accession>A0ABU0I8I9</accession>
<evidence type="ECO:0000256" key="10">
    <source>
        <dbReference type="PROSITE-ProRule" id="PRU00703"/>
    </source>
</evidence>
<evidence type="ECO:0000256" key="1">
    <source>
        <dbReference type="ARBA" id="ARBA00004141"/>
    </source>
</evidence>
<dbReference type="PANTHER" id="PTHR43427">
    <property type="entry name" value="CHLORIDE CHANNEL PROTEIN CLC-E"/>
    <property type="match status" value="1"/>
</dbReference>
<keyword evidence="7" id="KW-0869">Chloride channel</keyword>
<evidence type="ECO:0000256" key="8">
    <source>
        <dbReference type="ARBA" id="ARBA00023214"/>
    </source>
</evidence>
<dbReference type="CDD" id="cd00400">
    <property type="entry name" value="Voltage_gated_ClC"/>
    <property type="match status" value="1"/>
</dbReference>
<feature type="transmembrane region" description="Helical" evidence="11">
    <location>
        <begin position="75"/>
        <end position="98"/>
    </location>
</feature>
<feature type="transmembrane region" description="Helical" evidence="11">
    <location>
        <begin position="286"/>
        <end position="306"/>
    </location>
</feature>
<comment type="subcellular location">
    <subcellularLocation>
        <location evidence="1">Membrane</location>
        <topology evidence="1">Multi-pass membrane protein</topology>
    </subcellularLocation>
</comment>
<feature type="transmembrane region" description="Helical" evidence="11">
    <location>
        <begin position="408"/>
        <end position="429"/>
    </location>
</feature>
<dbReference type="InterPro" id="IPR046342">
    <property type="entry name" value="CBS_dom_sf"/>
</dbReference>
<evidence type="ECO:0000256" key="7">
    <source>
        <dbReference type="ARBA" id="ARBA00023173"/>
    </source>
</evidence>
<keyword evidence="9" id="KW-0407">Ion channel</keyword>
<dbReference type="RefSeq" id="WP_307156006.1">
    <property type="nucleotide sequence ID" value="NZ_JAUSWH010000001.1"/>
</dbReference>
<keyword evidence="6 11" id="KW-0472">Membrane</keyword>
<evidence type="ECO:0000313" key="14">
    <source>
        <dbReference type="Proteomes" id="UP001235269"/>
    </source>
</evidence>
<evidence type="ECO:0000256" key="11">
    <source>
        <dbReference type="SAM" id="Phobius"/>
    </source>
</evidence>
<dbReference type="SUPFAM" id="SSF54631">
    <property type="entry name" value="CBS-domain pair"/>
    <property type="match status" value="1"/>
</dbReference>
<dbReference type="EMBL" id="JAUSWH010000001">
    <property type="protein sequence ID" value="MDQ0453770.1"/>
    <property type="molecule type" value="Genomic_DNA"/>
</dbReference>
<feature type="transmembrane region" description="Helical" evidence="11">
    <location>
        <begin position="377"/>
        <end position="402"/>
    </location>
</feature>
<dbReference type="PANTHER" id="PTHR43427:SF6">
    <property type="entry name" value="CHLORIDE CHANNEL PROTEIN CLC-E"/>
    <property type="match status" value="1"/>
</dbReference>
<dbReference type="InterPro" id="IPR050368">
    <property type="entry name" value="ClC-type_chloride_channel"/>
</dbReference>
<keyword evidence="2" id="KW-0813">Transport</keyword>
<dbReference type="Proteomes" id="UP001235269">
    <property type="component" value="Unassembled WGS sequence"/>
</dbReference>
<dbReference type="SUPFAM" id="SSF81340">
    <property type="entry name" value="Clc chloride channel"/>
    <property type="match status" value="1"/>
</dbReference>
<evidence type="ECO:0000256" key="9">
    <source>
        <dbReference type="ARBA" id="ARBA00023303"/>
    </source>
</evidence>
<dbReference type="InterPro" id="IPR000644">
    <property type="entry name" value="CBS_dom"/>
</dbReference>
<dbReference type="InterPro" id="IPR014743">
    <property type="entry name" value="Cl-channel_core"/>
</dbReference>
<dbReference type="Gene3D" id="1.10.3080.10">
    <property type="entry name" value="Clc chloride channel"/>
    <property type="match status" value="1"/>
</dbReference>
<evidence type="ECO:0000256" key="6">
    <source>
        <dbReference type="ARBA" id="ARBA00023136"/>
    </source>
</evidence>
<keyword evidence="5" id="KW-0406">Ion transport</keyword>
<sequence length="594" mass="62886">MLNKPYQSPSTSSFLDNLRLSRLNSLLRRGEIGLVILAALVGVMAGLLVALVSFLSNSLHRLIFGVDGTLSGSNITGQIVLIGPLAGGVILGLIFFILSRTRKKPMIDPIEANALHGGRLSLTDSIIVCVQNIISNGFGASVGLEAGYTQIASGAASKLGVKLKLRRADLRLMVGCGAAGAIAAAFDAPLTGAFYAIELIIGSYTVMSLAPVIVSALVASMVANQISEHGLVFEIGGVDAITPPDYVPAIVLGILCAAIGIALMQAVSFIEETARKSAIAQPFRPFIGGFIVGLLALVSPQVLSGGHGALHLNMSSEASLWALGSLFLLKAVASAVSIGSGFRGGLFFASLFMGALIGKIFAFAAPLFHGASVEPAVYAVVGMSAFAAAVIGGPLTMTFLALELTGDFPITALVLAAVITTSLVVRVSFGYSFATWRFHLRGETIRSAHDVGWVRDLTVGKMMRADVRTAKVSMGLEAFRKQFPLGSTQRVIMTRDDGRYAGIILVPEIYADPLERSSEDVSLERFLRYQKDVLLPTMNVKQAAALFDSTQSDALAVVNDRVENRPAGLLTESHTLRRYSEELDLRRREAAGEF</sequence>
<keyword evidence="14" id="KW-1185">Reference proteome</keyword>
<keyword evidence="10" id="KW-0129">CBS domain</keyword>
<evidence type="ECO:0000256" key="3">
    <source>
        <dbReference type="ARBA" id="ARBA00022692"/>
    </source>
</evidence>
<feature type="domain" description="CBS" evidence="12">
    <location>
        <begin position="526"/>
        <end position="585"/>
    </location>
</feature>
<name>A0ABU0I8I9_9HYPH</name>
<feature type="transmembrane region" description="Helical" evidence="11">
    <location>
        <begin position="345"/>
        <end position="365"/>
    </location>
</feature>
<feature type="transmembrane region" description="Helical" evidence="11">
    <location>
        <begin position="32"/>
        <end position="55"/>
    </location>
</feature>
<evidence type="ECO:0000256" key="4">
    <source>
        <dbReference type="ARBA" id="ARBA00022989"/>
    </source>
</evidence>
<comment type="caution">
    <text evidence="13">The sequence shown here is derived from an EMBL/GenBank/DDBJ whole genome shotgun (WGS) entry which is preliminary data.</text>
</comment>
<organism evidence="13 14">
    <name type="scientific">Rhizobium paknamense</name>
    <dbReference type="NCBI Taxonomy" id="1206817"/>
    <lineage>
        <taxon>Bacteria</taxon>
        <taxon>Pseudomonadati</taxon>
        <taxon>Pseudomonadota</taxon>
        <taxon>Alphaproteobacteria</taxon>
        <taxon>Hyphomicrobiales</taxon>
        <taxon>Rhizobiaceae</taxon>
        <taxon>Rhizobium/Agrobacterium group</taxon>
        <taxon>Rhizobium</taxon>
    </lineage>
</organism>
<protein>
    <submittedName>
        <fullName evidence="13">CIC family chloride channel protein</fullName>
    </submittedName>
</protein>